<evidence type="ECO:0000313" key="12">
    <source>
        <dbReference type="Proteomes" id="UP001302494"/>
    </source>
</evidence>
<accession>A0AA96GIF2</accession>
<keyword evidence="4" id="KW-1134">Transmembrane beta strand</keyword>
<keyword evidence="8" id="KW-0998">Cell outer membrane</keyword>
<sequence length="602" mass="66980">MAARNTLFGSKPLFNASVNRIIRVADIGKGLPVFLILSLQFLPGVGQYNQLFAQVQPGFDPTGRFGQPPPLEEKTEPLLPKPAPDITLPPVETIPEMKGAPPQIRVMVRKIQVEGSTVFSAEELAKVTAPYENSELSTNDLEELRRALTLLYVNKGYVNSGAVIPDQTLQDGVVTIQIIEGKLTDIQIEGTKYFLPFYFEDRIALSSGPPLNINPLKEKLQLLLQDPRTERLNTELKPGLKPGEGVLHVQVEEASPFNAWVEFNNFQSPTVGESRGLGNIAVQNPFGLGDAFRFTYGQSKGLRPLIEANYIIPLTARDTTLELNFRFNDFNVVTKPFDDLDIRTKSQIYKIALRQPVYRTLNDEIALSLIGEHLENQSFLGGTGFSFQPGATNNGKAIVSALRFGQEWIHRESNQVLAVRSRFSVGLDVLNATNNKQNSDDPDGEFFVWLGQAQYVRRLDPLGIEFLGGLTLQIANDSLFALEQFAVGGRYSVRGYWENFLVRDNAFLFNVESRIPMFPSFFGPKVAVALAPFIDVGRSWEAKRNTPDPQTLASIGAGIRFSFFNRAHASLYWGQQLNHVEDPPGGGVQDQGVHWEFVLDIL</sequence>
<dbReference type="AlphaFoldDB" id="A0AA96GIF2"/>
<evidence type="ECO:0000256" key="6">
    <source>
        <dbReference type="ARBA" id="ARBA00022927"/>
    </source>
</evidence>
<evidence type="ECO:0000256" key="9">
    <source>
        <dbReference type="SAM" id="MobiDB-lite"/>
    </source>
</evidence>
<dbReference type="PANTHER" id="PTHR34597:SF3">
    <property type="entry name" value="OUTER MEMBRANE TRANSPORTER CDIB"/>
    <property type="match status" value="1"/>
</dbReference>
<evidence type="ECO:0000256" key="1">
    <source>
        <dbReference type="ARBA" id="ARBA00004442"/>
    </source>
</evidence>
<dbReference type="GO" id="GO:0046819">
    <property type="term" value="P:protein secretion by the type V secretion system"/>
    <property type="evidence" value="ECO:0007669"/>
    <property type="project" value="TreeGrafter"/>
</dbReference>
<evidence type="ECO:0000256" key="4">
    <source>
        <dbReference type="ARBA" id="ARBA00022452"/>
    </source>
</evidence>
<dbReference type="EMBL" id="CP116968">
    <property type="protein sequence ID" value="WNM60740.1"/>
    <property type="molecule type" value="Genomic_DNA"/>
</dbReference>
<keyword evidence="12" id="KW-1185">Reference proteome</keyword>
<evidence type="ECO:0000259" key="10">
    <source>
        <dbReference type="PROSITE" id="PS51779"/>
    </source>
</evidence>
<gene>
    <name evidence="11" type="ORF">PQG83_13335</name>
</gene>
<organism evidence="11 12">
    <name type="scientific">Candidatus Nitrospira neomarina</name>
    <dbReference type="NCBI Taxonomy" id="3020899"/>
    <lineage>
        <taxon>Bacteria</taxon>
        <taxon>Pseudomonadati</taxon>
        <taxon>Nitrospirota</taxon>
        <taxon>Nitrospiria</taxon>
        <taxon>Nitrospirales</taxon>
        <taxon>Nitrospiraceae</taxon>
        <taxon>Nitrospira</taxon>
    </lineage>
</organism>
<dbReference type="Gene3D" id="3.10.20.310">
    <property type="entry name" value="membrane protein fhac"/>
    <property type="match status" value="1"/>
</dbReference>
<evidence type="ECO:0000256" key="5">
    <source>
        <dbReference type="ARBA" id="ARBA00022692"/>
    </source>
</evidence>
<keyword evidence="5" id="KW-0812">Transmembrane</keyword>
<reference evidence="11 12" key="1">
    <citation type="submission" date="2023-01" db="EMBL/GenBank/DDBJ databases">
        <title>Cultivation and genomic characterization of new, ubiquitous marine nitrite-oxidizing bacteria from the Nitrospirales.</title>
        <authorList>
            <person name="Mueller A.J."/>
            <person name="Daebeler A."/>
            <person name="Herbold C.W."/>
            <person name="Kirkegaard R.H."/>
            <person name="Daims H."/>
        </authorList>
    </citation>
    <scope>NUCLEOTIDE SEQUENCE [LARGE SCALE GENOMIC DNA]</scope>
    <source>
        <strain evidence="11 12">DK</strain>
    </source>
</reference>
<dbReference type="KEGG" id="nneo:PQG83_13335"/>
<feature type="region of interest" description="Disordered" evidence="9">
    <location>
        <begin position="63"/>
        <end position="83"/>
    </location>
</feature>
<dbReference type="InterPro" id="IPR013686">
    <property type="entry name" value="Polypept-transport_assoc_ShlB"/>
</dbReference>
<dbReference type="Gene3D" id="2.40.160.50">
    <property type="entry name" value="membrane protein fhac: a member of the omp85/tpsb transporter family"/>
    <property type="match status" value="1"/>
</dbReference>
<keyword evidence="3" id="KW-0813">Transport</keyword>
<name>A0AA96GIF2_9BACT</name>
<evidence type="ECO:0000256" key="2">
    <source>
        <dbReference type="ARBA" id="ARBA00009055"/>
    </source>
</evidence>
<dbReference type="InterPro" id="IPR005565">
    <property type="entry name" value="Hemolysn_activator_HlyB_C"/>
</dbReference>
<dbReference type="Pfam" id="PF03865">
    <property type="entry name" value="ShlB"/>
    <property type="match status" value="1"/>
</dbReference>
<dbReference type="InterPro" id="IPR051544">
    <property type="entry name" value="TPS_OM_transporter"/>
</dbReference>
<dbReference type="InterPro" id="IPR034746">
    <property type="entry name" value="POTRA"/>
</dbReference>
<feature type="domain" description="POTRA" evidence="10">
    <location>
        <begin position="106"/>
        <end position="181"/>
    </location>
</feature>
<dbReference type="PANTHER" id="PTHR34597">
    <property type="entry name" value="SLR1661 PROTEIN"/>
    <property type="match status" value="1"/>
</dbReference>
<dbReference type="GO" id="GO:0008320">
    <property type="term" value="F:protein transmembrane transporter activity"/>
    <property type="evidence" value="ECO:0007669"/>
    <property type="project" value="TreeGrafter"/>
</dbReference>
<dbReference type="Proteomes" id="UP001302494">
    <property type="component" value="Chromosome"/>
</dbReference>
<evidence type="ECO:0000313" key="11">
    <source>
        <dbReference type="EMBL" id="WNM60740.1"/>
    </source>
</evidence>
<comment type="subcellular location">
    <subcellularLocation>
        <location evidence="1">Cell outer membrane</location>
    </subcellularLocation>
</comment>
<proteinExistence type="inferred from homology"/>
<dbReference type="PROSITE" id="PS51779">
    <property type="entry name" value="POTRA"/>
    <property type="match status" value="1"/>
</dbReference>
<dbReference type="GO" id="GO:0098046">
    <property type="term" value="C:type V protein secretion system complex"/>
    <property type="evidence" value="ECO:0007669"/>
    <property type="project" value="TreeGrafter"/>
</dbReference>
<evidence type="ECO:0000256" key="8">
    <source>
        <dbReference type="ARBA" id="ARBA00023237"/>
    </source>
</evidence>
<keyword evidence="7" id="KW-0472">Membrane</keyword>
<dbReference type="GO" id="GO:0009279">
    <property type="term" value="C:cell outer membrane"/>
    <property type="evidence" value="ECO:0007669"/>
    <property type="project" value="UniProtKB-SubCell"/>
</dbReference>
<protein>
    <submittedName>
        <fullName evidence="11">ShlB/FhaC/HecB family hemolysin secretion/activation protein</fullName>
    </submittedName>
</protein>
<dbReference type="Pfam" id="PF08479">
    <property type="entry name" value="POTRA_2"/>
    <property type="match status" value="1"/>
</dbReference>
<dbReference type="RefSeq" id="WP_312741884.1">
    <property type="nucleotide sequence ID" value="NZ_CP116968.1"/>
</dbReference>
<evidence type="ECO:0000256" key="7">
    <source>
        <dbReference type="ARBA" id="ARBA00023136"/>
    </source>
</evidence>
<evidence type="ECO:0000256" key="3">
    <source>
        <dbReference type="ARBA" id="ARBA00022448"/>
    </source>
</evidence>
<comment type="similarity">
    <text evidence="2">Belongs to the TPS (TC 1.B.20) family.</text>
</comment>
<keyword evidence="6" id="KW-0653">Protein transport</keyword>